<protein>
    <submittedName>
        <fullName evidence="1">Nucleotide pyrophosphohydrolase</fullName>
    </submittedName>
</protein>
<dbReference type="Proteomes" id="UP001199424">
    <property type="component" value="Unassembled WGS sequence"/>
</dbReference>
<dbReference type="Gene3D" id="1.10.287.1080">
    <property type="entry name" value="MazG-like"/>
    <property type="match status" value="1"/>
</dbReference>
<evidence type="ECO:0000313" key="2">
    <source>
        <dbReference type="Proteomes" id="UP001199424"/>
    </source>
</evidence>
<dbReference type="AlphaFoldDB" id="A0AAE3AHL6"/>
<proteinExistence type="predicted"/>
<accession>A0AAE3AHL6</accession>
<organism evidence="1 2">
    <name type="scientific">Hominenteromicrobium mulieris</name>
    <dbReference type="NCBI Taxonomy" id="2885357"/>
    <lineage>
        <taxon>Bacteria</taxon>
        <taxon>Bacillati</taxon>
        <taxon>Bacillota</taxon>
        <taxon>Clostridia</taxon>
        <taxon>Eubacteriales</taxon>
        <taxon>Oscillospiraceae</taxon>
        <taxon>Hominenteromicrobium</taxon>
    </lineage>
</organism>
<evidence type="ECO:0000313" key="1">
    <source>
        <dbReference type="EMBL" id="MCC2135687.1"/>
    </source>
</evidence>
<sequence>MASLNLEDMQQIQKELQAKYLEKWGGLSPKIGRDKLLWMMIEAGEVADIIKKKGDDAILNDPETRHHFTEEVCDVLMYLNDVLLCYGITPNEVENVYLEKHKRNMSRW</sequence>
<keyword evidence="2" id="KW-1185">Reference proteome</keyword>
<comment type="caution">
    <text evidence="1">The sequence shown here is derived from an EMBL/GenBank/DDBJ whole genome shotgun (WGS) entry which is preliminary data.</text>
</comment>
<dbReference type="EMBL" id="JAJEQC010000001">
    <property type="protein sequence ID" value="MCC2135687.1"/>
    <property type="molecule type" value="Genomic_DNA"/>
</dbReference>
<dbReference type="RefSeq" id="WP_176820083.1">
    <property type="nucleotide sequence ID" value="NZ_JAJEQC010000001.1"/>
</dbReference>
<name>A0AAE3AHL6_9FIRM</name>
<dbReference type="SUPFAM" id="SSF101386">
    <property type="entry name" value="all-alpha NTP pyrophosphatases"/>
    <property type="match status" value="1"/>
</dbReference>
<reference evidence="1" key="1">
    <citation type="submission" date="2021-10" db="EMBL/GenBank/DDBJ databases">
        <title>Anaerobic single-cell dispensing facilitates the cultivation of human gut bacteria.</title>
        <authorList>
            <person name="Afrizal A."/>
        </authorList>
    </citation>
    <scope>NUCLEOTIDE SEQUENCE</scope>
    <source>
        <strain evidence="1">CLA-AA-H250</strain>
    </source>
</reference>
<gene>
    <name evidence="1" type="ORF">LKD31_01475</name>
</gene>